<sequence>MSLSGINLRDFEYVIAVAELGSFVKAAERCHVSQPSLSIQINKLEDRLKVVIFERTTRRNIITPQGRELIEQMRKVLREADQLLAMTGDSGLPFGGTLRLSAIATLGPYYFPHVLQGLRRAYPDLALVLSEGKTDELIVALSNGEVDAILISPPFADAGLQSAPLFREPFVMASPSGHHANADQGCGWQGLAPNDRLLLSEGHCLRDQAIAACSDVSASNRHATSLETLKYMVAAGEGCTLMPALAASEVAGLVYTPLTGTAYARTIALAWRRSDPRGAELAQLASHLRAFRHPAIENLG</sequence>
<dbReference type="Gene3D" id="3.40.190.10">
    <property type="entry name" value="Periplasmic binding protein-like II"/>
    <property type="match status" value="2"/>
</dbReference>
<dbReference type="InterPro" id="IPR005119">
    <property type="entry name" value="LysR_subst-bd"/>
</dbReference>
<dbReference type="PROSITE" id="PS50931">
    <property type="entry name" value="HTH_LYSR"/>
    <property type="match status" value="1"/>
</dbReference>
<dbReference type="Gene3D" id="1.10.10.10">
    <property type="entry name" value="Winged helix-like DNA-binding domain superfamily/Winged helix DNA-binding domain"/>
    <property type="match status" value="1"/>
</dbReference>
<dbReference type="EMBL" id="JAADJT010000011">
    <property type="protein sequence ID" value="NGZ87059.1"/>
    <property type="molecule type" value="Genomic_DNA"/>
</dbReference>
<keyword evidence="3" id="KW-0238">DNA-binding</keyword>
<keyword evidence="2" id="KW-0805">Transcription regulation</keyword>
<dbReference type="PANTHER" id="PTHR30346:SF26">
    <property type="entry name" value="HYDROGEN PEROXIDE-INDUCIBLE GENES ACTIVATOR"/>
    <property type="match status" value="1"/>
</dbReference>
<dbReference type="SUPFAM" id="SSF53850">
    <property type="entry name" value="Periplasmic binding protein-like II"/>
    <property type="match status" value="1"/>
</dbReference>
<evidence type="ECO:0000256" key="1">
    <source>
        <dbReference type="ARBA" id="ARBA00009437"/>
    </source>
</evidence>
<feature type="domain" description="HTH lysR-type" evidence="6">
    <location>
        <begin position="6"/>
        <end position="63"/>
    </location>
</feature>
<keyword evidence="4" id="KW-0010">Activator</keyword>
<evidence type="ECO:0000256" key="2">
    <source>
        <dbReference type="ARBA" id="ARBA00023015"/>
    </source>
</evidence>
<dbReference type="Pfam" id="PF03466">
    <property type="entry name" value="LysR_substrate"/>
    <property type="match status" value="1"/>
</dbReference>
<comment type="similarity">
    <text evidence="1">Belongs to the LysR transcriptional regulatory family.</text>
</comment>
<dbReference type="PRINTS" id="PR00039">
    <property type="entry name" value="HTHLYSR"/>
</dbReference>
<evidence type="ECO:0000259" key="6">
    <source>
        <dbReference type="PROSITE" id="PS50931"/>
    </source>
</evidence>
<evidence type="ECO:0000313" key="7">
    <source>
        <dbReference type="EMBL" id="NGZ87059.1"/>
    </source>
</evidence>
<dbReference type="InterPro" id="IPR036388">
    <property type="entry name" value="WH-like_DNA-bd_sf"/>
</dbReference>
<name>A0ABX0FRC3_9BURK</name>
<accession>A0ABX0FRC3</accession>
<organism evidence="7 8">
    <name type="scientific">Duganella aceris</name>
    <dbReference type="NCBI Taxonomy" id="2703883"/>
    <lineage>
        <taxon>Bacteria</taxon>
        <taxon>Pseudomonadati</taxon>
        <taxon>Pseudomonadota</taxon>
        <taxon>Betaproteobacteria</taxon>
        <taxon>Burkholderiales</taxon>
        <taxon>Oxalobacteraceae</taxon>
        <taxon>Telluria group</taxon>
        <taxon>Duganella</taxon>
    </lineage>
</organism>
<keyword evidence="5" id="KW-0804">Transcription</keyword>
<evidence type="ECO:0000256" key="5">
    <source>
        <dbReference type="ARBA" id="ARBA00023163"/>
    </source>
</evidence>
<evidence type="ECO:0000256" key="4">
    <source>
        <dbReference type="ARBA" id="ARBA00023159"/>
    </source>
</evidence>
<gene>
    <name evidence="7" type="ORF">GW587_22715</name>
</gene>
<dbReference type="SUPFAM" id="SSF46785">
    <property type="entry name" value="Winged helix' DNA-binding domain"/>
    <property type="match status" value="1"/>
</dbReference>
<comment type="caution">
    <text evidence="7">The sequence shown here is derived from an EMBL/GenBank/DDBJ whole genome shotgun (WGS) entry which is preliminary data.</text>
</comment>
<dbReference type="CDD" id="cd08411">
    <property type="entry name" value="PBP2_OxyR"/>
    <property type="match status" value="1"/>
</dbReference>
<dbReference type="PANTHER" id="PTHR30346">
    <property type="entry name" value="TRANSCRIPTIONAL DUAL REGULATOR HCAR-RELATED"/>
    <property type="match status" value="1"/>
</dbReference>
<proteinExistence type="inferred from homology"/>
<evidence type="ECO:0000313" key="8">
    <source>
        <dbReference type="Proteomes" id="UP000666369"/>
    </source>
</evidence>
<dbReference type="Proteomes" id="UP000666369">
    <property type="component" value="Unassembled WGS sequence"/>
</dbReference>
<reference evidence="7 8" key="1">
    <citation type="submission" date="2020-01" db="EMBL/GenBank/DDBJ databases">
        <authorList>
            <person name="Lee S.D."/>
        </authorList>
    </citation>
    <scope>NUCLEOTIDE SEQUENCE [LARGE SCALE GENOMIC DNA]</scope>
    <source>
        <strain evidence="7 8">SAP-35</strain>
    </source>
</reference>
<dbReference type="Pfam" id="PF00126">
    <property type="entry name" value="HTH_1"/>
    <property type="match status" value="1"/>
</dbReference>
<evidence type="ECO:0000256" key="3">
    <source>
        <dbReference type="ARBA" id="ARBA00023125"/>
    </source>
</evidence>
<reference evidence="8" key="2">
    <citation type="submission" date="2023-07" db="EMBL/GenBank/DDBJ databases">
        <title>Duganella aceri sp. nov., isolated from tree sap.</title>
        <authorList>
            <person name="Kim I.S."/>
        </authorList>
    </citation>
    <scope>NUCLEOTIDE SEQUENCE [LARGE SCALE GENOMIC DNA]</scope>
    <source>
        <strain evidence="8">SAP-35</strain>
    </source>
</reference>
<protein>
    <submittedName>
        <fullName evidence="7">LysR family transcriptional regulator</fullName>
    </submittedName>
</protein>
<keyword evidence="8" id="KW-1185">Reference proteome</keyword>
<dbReference type="InterPro" id="IPR036390">
    <property type="entry name" value="WH_DNA-bd_sf"/>
</dbReference>
<dbReference type="InterPro" id="IPR000847">
    <property type="entry name" value="LysR_HTH_N"/>
</dbReference>
<dbReference type="RefSeq" id="WP_166106940.1">
    <property type="nucleotide sequence ID" value="NZ_JAADJT010000011.1"/>
</dbReference>